<evidence type="ECO:0000313" key="2">
    <source>
        <dbReference type="EMBL" id="KAK9414905.1"/>
    </source>
</evidence>
<dbReference type="EMBL" id="JARVKF010000421">
    <property type="protein sequence ID" value="KAK9414905.1"/>
    <property type="molecule type" value="Genomic_DNA"/>
</dbReference>
<evidence type="ECO:0008006" key="4">
    <source>
        <dbReference type="Google" id="ProtNLM"/>
    </source>
</evidence>
<dbReference type="Proteomes" id="UP001408356">
    <property type="component" value="Unassembled WGS sequence"/>
</dbReference>
<comment type="caution">
    <text evidence="2">The sequence shown here is derived from an EMBL/GenBank/DDBJ whole genome shotgun (WGS) entry which is preliminary data.</text>
</comment>
<sequence length="520" mass="56922">MDNVNLPSNDIEMSPEPMEQDAVLPDAHQMSKTELKQTLRRLWPISADEPSYYNGINVLTAALRQVYLFLPKGEWPAAASEHGLVRLARSVPDENHAALLGDLKKKILEKLVSEPSLIKKLWVNDLYQLWDLSAFYQMPDTQKWSQKASLDPVEGSESSLIDWNGTRSLSAHMNELFGIFRDPDSGQRHLRLPGWPFAARVSYAPEEGAPLVAFADVQEFTIKALNWELNDAHTGGKLQFSEGLYRLVASVGAEDSSKRSFVRLYNTDGAAMAVPDMGRCITNKLPRIGDIGYSWIFFFVMTKKDTPLLHRDQEVPRDRRQLHAADVDALTRSFFGATASVFDDNEQPTPPMQTTSKSPRGLNPPAMTKPQPLAQMRTGSNPTSQVAPSNPKAASVLSLPSSSALMAKGAGRPSLLSYLKPSGSATQAGASGAFGQVAPAFPNLGDTFWSSAPSASVTGDRRSLLADADRIKRPRLHGSGPTMHPDRMRMLGLDPQSPDGDSAMTSGDQDPVPFDEEPRG</sequence>
<name>A0ABR2UJU2_9PEZI</name>
<proteinExistence type="predicted"/>
<protein>
    <recommendedName>
        <fullName evidence="4">TLDc domain-containing protein</fullName>
    </recommendedName>
</protein>
<feature type="region of interest" description="Disordered" evidence="1">
    <location>
        <begin position="341"/>
        <end position="394"/>
    </location>
</feature>
<accession>A0ABR2UJU2</accession>
<reference evidence="2 3" key="1">
    <citation type="journal article" date="2024" name="J. Plant Pathol.">
        <title>Sequence and assembly of the genome of Seiridium unicorne, isolate CBS 538.82, causal agent of cypress canker disease.</title>
        <authorList>
            <person name="Scali E."/>
            <person name="Rocca G.D."/>
            <person name="Danti R."/>
            <person name="Garbelotto M."/>
            <person name="Barberini S."/>
            <person name="Baroncelli R."/>
            <person name="Emiliani G."/>
        </authorList>
    </citation>
    <scope>NUCLEOTIDE SEQUENCE [LARGE SCALE GENOMIC DNA]</scope>
    <source>
        <strain evidence="2 3">BM-138-508</strain>
    </source>
</reference>
<evidence type="ECO:0000256" key="1">
    <source>
        <dbReference type="SAM" id="MobiDB-lite"/>
    </source>
</evidence>
<keyword evidence="3" id="KW-1185">Reference proteome</keyword>
<feature type="compositionally biased region" description="Polar residues" evidence="1">
    <location>
        <begin position="377"/>
        <end position="388"/>
    </location>
</feature>
<feature type="region of interest" description="Disordered" evidence="1">
    <location>
        <begin position="466"/>
        <end position="520"/>
    </location>
</feature>
<gene>
    <name evidence="2" type="ORF">SUNI508_10848</name>
</gene>
<organism evidence="2 3">
    <name type="scientific">Seiridium unicorne</name>
    <dbReference type="NCBI Taxonomy" id="138068"/>
    <lineage>
        <taxon>Eukaryota</taxon>
        <taxon>Fungi</taxon>
        <taxon>Dikarya</taxon>
        <taxon>Ascomycota</taxon>
        <taxon>Pezizomycotina</taxon>
        <taxon>Sordariomycetes</taxon>
        <taxon>Xylariomycetidae</taxon>
        <taxon>Amphisphaeriales</taxon>
        <taxon>Sporocadaceae</taxon>
        <taxon>Seiridium</taxon>
    </lineage>
</organism>
<evidence type="ECO:0000313" key="3">
    <source>
        <dbReference type="Proteomes" id="UP001408356"/>
    </source>
</evidence>